<reference evidence="1" key="5">
    <citation type="submission" date="2024-05" db="EMBL/GenBank/DDBJ databases">
        <authorList>
            <person name="Sun Q."/>
            <person name="Sedlacek I."/>
        </authorList>
    </citation>
    <scope>NUCLEOTIDE SEQUENCE</scope>
    <source>
        <strain evidence="1">CCM 7403</strain>
    </source>
</reference>
<reference evidence="1" key="2">
    <citation type="journal article" date="2014" name="Int. J. Syst. Evol. Microbiol.">
        <title>Complete genome of a new Firmicutes species belonging to the dominant human colonic microbiota ('Ruminococcus bicirculans') reveals two chromosomes and a selective capacity to utilize plant glucans.</title>
        <authorList>
            <consortium name="NISC Comparative Sequencing Program"/>
            <person name="Wegmann U."/>
            <person name="Louis P."/>
            <person name="Goesmann A."/>
            <person name="Henrissat B."/>
            <person name="Duncan S.H."/>
            <person name="Flint H.J."/>
        </authorList>
    </citation>
    <scope>NUCLEOTIDE SEQUENCE</scope>
    <source>
        <strain evidence="1">CCM 7403</strain>
    </source>
</reference>
<evidence type="ECO:0000313" key="1">
    <source>
        <dbReference type="EMBL" id="GGD30572.1"/>
    </source>
</evidence>
<reference evidence="2" key="4">
    <citation type="submission" date="2019-03" db="EMBL/GenBank/DDBJ databases">
        <authorList>
            <person name="Huang Y."/>
        </authorList>
    </citation>
    <scope>NUCLEOTIDE SEQUENCE</scope>
    <source>
        <strain evidence="2">JCM 16608</strain>
    </source>
</reference>
<organism evidence="2 3">
    <name type="scientific">Nocardioides daphniae</name>
    <dbReference type="NCBI Taxonomy" id="402297"/>
    <lineage>
        <taxon>Bacteria</taxon>
        <taxon>Bacillati</taxon>
        <taxon>Actinomycetota</taxon>
        <taxon>Actinomycetes</taxon>
        <taxon>Propionibacteriales</taxon>
        <taxon>Nocardioidaceae</taxon>
        <taxon>Nocardioides</taxon>
    </lineage>
</organism>
<dbReference type="EMBL" id="BMCK01000006">
    <property type="protein sequence ID" value="GGD30572.1"/>
    <property type="molecule type" value="Genomic_DNA"/>
</dbReference>
<dbReference type="RefSeq" id="WP_135832623.1">
    <property type="nucleotide sequence ID" value="NZ_BMCK01000006.1"/>
</dbReference>
<dbReference type="Pfam" id="PF22014">
    <property type="entry name" value="DUF6932"/>
    <property type="match status" value="1"/>
</dbReference>
<dbReference type="Proteomes" id="UP000630594">
    <property type="component" value="Unassembled WGS sequence"/>
</dbReference>
<dbReference type="EMBL" id="CP038462">
    <property type="protein sequence ID" value="QCC77579.1"/>
    <property type="molecule type" value="Genomic_DNA"/>
</dbReference>
<dbReference type="AlphaFoldDB" id="A0A4P7UFF6"/>
<dbReference type="KEGG" id="ndp:E2C04_11085"/>
<dbReference type="OrthoDB" id="4578284at2"/>
<reference evidence="4" key="3">
    <citation type="journal article" date="2019" name="Int. J. Syst. Evol. Microbiol.">
        <title>The Global Catalogue of Microorganisms (GCM) 10K type strain sequencing project: providing services to taxonomists for standard genome sequencing and annotation.</title>
        <authorList>
            <consortium name="The Broad Institute Genomics Platform"/>
            <consortium name="The Broad Institute Genome Sequencing Center for Infectious Disease"/>
            <person name="Wu L."/>
            <person name="Ma J."/>
        </authorList>
    </citation>
    <scope>NUCLEOTIDE SEQUENCE [LARGE SCALE GENOMIC DNA]</scope>
    <source>
        <strain evidence="4">CCM 7403</strain>
    </source>
</reference>
<name>A0A4P7UFF6_9ACTN</name>
<gene>
    <name evidence="2" type="ORF">E2C04_11085</name>
    <name evidence="1" type="ORF">GCM10007231_32530</name>
</gene>
<keyword evidence="4" id="KW-1185">Reference proteome</keyword>
<reference evidence="2 3" key="1">
    <citation type="journal article" date="2008" name="Int. J. Syst. Evol. Microbiol.">
        <title>Nocardioides daphniae sp. nov., isolated from Daphnia cucullata (Crustacea: Cladocera).</title>
        <authorList>
            <person name="Toth E.M."/>
            <person name="Keki Z."/>
            <person name="Homonnay Z.G."/>
            <person name="Borsodi A.K."/>
            <person name="Marialigeti K."/>
            <person name="Schumann P."/>
        </authorList>
    </citation>
    <scope>NUCLEOTIDE SEQUENCE [LARGE SCALE GENOMIC DNA]</scope>
    <source>
        <strain evidence="2 3">JCM 16608</strain>
    </source>
</reference>
<protein>
    <submittedName>
        <fullName evidence="2">Uncharacterized protein</fullName>
    </submittedName>
</protein>
<evidence type="ECO:0000313" key="3">
    <source>
        <dbReference type="Proteomes" id="UP000297025"/>
    </source>
</evidence>
<dbReference type="InterPro" id="IPR053860">
    <property type="entry name" value="DUF6932"/>
</dbReference>
<evidence type="ECO:0000313" key="2">
    <source>
        <dbReference type="EMBL" id="QCC77579.1"/>
    </source>
</evidence>
<accession>A0A4P7UFF6</accession>
<evidence type="ECO:0000313" key="4">
    <source>
        <dbReference type="Proteomes" id="UP000630594"/>
    </source>
</evidence>
<proteinExistence type="predicted"/>
<dbReference type="Proteomes" id="UP000297025">
    <property type="component" value="Chromosome"/>
</dbReference>
<sequence>MSVPELNAGRLPLGRWTATIEEVEAAFVTGQSERRQQIWADWLTLTQAMREVVEAVPAAWLGGSFLTEKHEPGDIDSVYVVESWRVLGAKVDERKSQFLQTVADKRVKEVFGLQVDCFILEWVPRPGTNPVHWAAEYRESRGYWDDLWSRERSLDLRENSLPRRGYVEVILDGYV</sequence>